<dbReference type="InterPro" id="IPR050596">
    <property type="entry name" value="AspAT/PAT-like"/>
</dbReference>
<name>A0A9D9DX83_9FIRM</name>
<dbReference type="Proteomes" id="UP000823611">
    <property type="component" value="Unassembled WGS sequence"/>
</dbReference>
<dbReference type="EMBL" id="JADIMX010000136">
    <property type="protein sequence ID" value="MBO8435123.1"/>
    <property type="molecule type" value="Genomic_DNA"/>
</dbReference>
<evidence type="ECO:0000256" key="2">
    <source>
        <dbReference type="ARBA" id="ARBA00007441"/>
    </source>
</evidence>
<feature type="domain" description="Aminotransferase class I/classII large" evidence="7">
    <location>
        <begin position="31"/>
        <end position="390"/>
    </location>
</feature>
<reference evidence="8" key="1">
    <citation type="submission" date="2020-10" db="EMBL/GenBank/DDBJ databases">
        <authorList>
            <person name="Gilroy R."/>
        </authorList>
    </citation>
    <scope>NUCLEOTIDE SEQUENCE</scope>
    <source>
        <strain evidence="8">F6-4510</strain>
    </source>
</reference>
<dbReference type="PANTHER" id="PTHR46383:SF1">
    <property type="entry name" value="ASPARTATE AMINOTRANSFERASE"/>
    <property type="match status" value="1"/>
</dbReference>
<evidence type="ECO:0000256" key="3">
    <source>
        <dbReference type="ARBA" id="ARBA00022576"/>
    </source>
</evidence>
<comment type="cofactor">
    <cofactor evidence="1 6">
        <name>pyridoxal 5'-phosphate</name>
        <dbReference type="ChEBI" id="CHEBI:597326"/>
    </cofactor>
</comment>
<dbReference type="Pfam" id="PF00155">
    <property type="entry name" value="Aminotran_1_2"/>
    <property type="match status" value="1"/>
</dbReference>
<keyword evidence="5" id="KW-0663">Pyridoxal phosphate</keyword>
<keyword evidence="4 6" id="KW-0808">Transferase</keyword>
<organism evidence="8 9">
    <name type="scientific">Candidatus Fimicola merdigallinarum</name>
    <dbReference type="NCBI Taxonomy" id="2840819"/>
    <lineage>
        <taxon>Bacteria</taxon>
        <taxon>Bacillati</taxon>
        <taxon>Bacillota</taxon>
        <taxon>Clostridia</taxon>
        <taxon>Lachnospirales</taxon>
        <taxon>Lachnospiraceae</taxon>
        <taxon>Lachnospiraceae incertae sedis</taxon>
        <taxon>Candidatus Fimicola</taxon>
    </lineage>
</organism>
<dbReference type="PANTHER" id="PTHR46383">
    <property type="entry name" value="ASPARTATE AMINOTRANSFERASE"/>
    <property type="match status" value="1"/>
</dbReference>
<dbReference type="GO" id="GO:0008483">
    <property type="term" value="F:transaminase activity"/>
    <property type="evidence" value="ECO:0007669"/>
    <property type="project" value="UniProtKB-KW"/>
</dbReference>
<dbReference type="GO" id="GO:0006520">
    <property type="term" value="P:amino acid metabolic process"/>
    <property type="evidence" value="ECO:0007669"/>
    <property type="project" value="InterPro"/>
</dbReference>
<dbReference type="InterPro" id="IPR015422">
    <property type="entry name" value="PyrdxlP-dep_Trfase_small"/>
</dbReference>
<dbReference type="EC" id="2.6.1.-" evidence="6"/>
<dbReference type="PROSITE" id="PS00105">
    <property type="entry name" value="AA_TRANSFER_CLASS_1"/>
    <property type="match status" value="1"/>
</dbReference>
<comment type="caution">
    <text evidence="8">The sequence shown here is derived from an EMBL/GenBank/DDBJ whole genome shotgun (WGS) entry which is preliminary data.</text>
</comment>
<evidence type="ECO:0000313" key="8">
    <source>
        <dbReference type="EMBL" id="MBO8435123.1"/>
    </source>
</evidence>
<dbReference type="InterPro" id="IPR015424">
    <property type="entry name" value="PyrdxlP-dep_Trfase"/>
</dbReference>
<evidence type="ECO:0000256" key="1">
    <source>
        <dbReference type="ARBA" id="ARBA00001933"/>
    </source>
</evidence>
<gene>
    <name evidence="8" type="ORF">IAC55_07380</name>
</gene>
<dbReference type="Gene3D" id="3.90.1150.10">
    <property type="entry name" value="Aspartate Aminotransferase, domain 1"/>
    <property type="match status" value="1"/>
</dbReference>
<evidence type="ECO:0000313" key="9">
    <source>
        <dbReference type="Proteomes" id="UP000823611"/>
    </source>
</evidence>
<dbReference type="InterPro" id="IPR015421">
    <property type="entry name" value="PyrdxlP-dep_Trfase_major"/>
</dbReference>
<comment type="similarity">
    <text evidence="2 6">Belongs to the class-I pyridoxal-phosphate-dependent aminotransferase family.</text>
</comment>
<dbReference type="InterPro" id="IPR004838">
    <property type="entry name" value="NHTrfase_class1_PyrdxlP-BS"/>
</dbReference>
<dbReference type="FunFam" id="3.40.640.10:FF:000033">
    <property type="entry name" value="Aspartate aminotransferase"/>
    <property type="match status" value="1"/>
</dbReference>
<accession>A0A9D9DX83</accession>
<reference evidence="8" key="2">
    <citation type="journal article" date="2021" name="PeerJ">
        <title>Extensive microbial diversity within the chicken gut microbiome revealed by metagenomics and culture.</title>
        <authorList>
            <person name="Gilroy R."/>
            <person name="Ravi A."/>
            <person name="Getino M."/>
            <person name="Pursley I."/>
            <person name="Horton D.L."/>
            <person name="Alikhan N.F."/>
            <person name="Baker D."/>
            <person name="Gharbi K."/>
            <person name="Hall N."/>
            <person name="Watson M."/>
            <person name="Adriaenssens E.M."/>
            <person name="Foster-Nyarko E."/>
            <person name="Jarju S."/>
            <person name="Secka A."/>
            <person name="Antonio M."/>
            <person name="Oren A."/>
            <person name="Chaudhuri R.R."/>
            <person name="La Ragione R."/>
            <person name="Hildebrand F."/>
            <person name="Pallen M.J."/>
        </authorList>
    </citation>
    <scope>NUCLEOTIDE SEQUENCE</scope>
    <source>
        <strain evidence="8">F6-4510</strain>
    </source>
</reference>
<dbReference type="AlphaFoldDB" id="A0A9D9DX83"/>
<dbReference type="InterPro" id="IPR004839">
    <property type="entry name" value="Aminotransferase_I/II_large"/>
</dbReference>
<protein>
    <recommendedName>
        <fullName evidence="6">Aminotransferase</fullName>
        <ecNumber evidence="6">2.6.1.-</ecNumber>
    </recommendedName>
</protein>
<evidence type="ECO:0000256" key="6">
    <source>
        <dbReference type="RuleBase" id="RU000481"/>
    </source>
</evidence>
<keyword evidence="3 6" id="KW-0032">Aminotransferase</keyword>
<proteinExistence type="inferred from homology"/>
<evidence type="ECO:0000256" key="4">
    <source>
        <dbReference type="ARBA" id="ARBA00022679"/>
    </source>
</evidence>
<dbReference type="GO" id="GO:0030170">
    <property type="term" value="F:pyridoxal phosphate binding"/>
    <property type="evidence" value="ECO:0007669"/>
    <property type="project" value="InterPro"/>
</dbReference>
<sequence>MELSRKAKGIKPSSTLAISAKATELKAQGLDIVGFGVGEPDFETPRHIKDAGIKAIEEGFTRYTPASGIKELRVAVANKLKKDNGLDYDFSQIVISNGAKHSLVNAFMAILNEGDEVIIPAPYWLSYSEIVKIAGGVPVIVNTKKENKYMVTEAELNEVYSPKTKALVLVSPSNPTGMVYSLDELKMIADFAVSKDIFVISDEIYEKLIYDEDKKHISIASLGKEIYDRTIVINGVSKSYAMTGWRIGYTASNPEVAKLISSLQSHMTSNPNSIAQKATLEAIEGPQDCVEEMRLEFKKRRDYIFEREEKIPFISALKPEGAFYLFVDVSGLYGKEYDGVKINSASDMAQLLIEKKLVAVVPCADFGMPDYIRLSYATSLEIIKKGMDRIEEFVKDLK</sequence>
<dbReference type="SUPFAM" id="SSF53383">
    <property type="entry name" value="PLP-dependent transferases"/>
    <property type="match status" value="1"/>
</dbReference>
<dbReference type="Gene3D" id="3.40.640.10">
    <property type="entry name" value="Type I PLP-dependent aspartate aminotransferase-like (Major domain)"/>
    <property type="match status" value="1"/>
</dbReference>
<dbReference type="CDD" id="cd00609">
    <property type="entry name" value="AAT_like"/>
    <property type="match status" value="1"/>
</dbReference>
<evidence type="ECO:0000256" key="5">
    <source>
        <dbReference type="ARBA" id="ARBA00022898"/>
    </source>
</evidence>
<evidence type="ECO:0000259" key="7">
    <source>
        <dbReference type="Pfam" id="PF00155"/>
    </source>
</evidence>